<evidence type="ECO:0000313" key="3">
    <source>
        <dbReference type="Proteomes" id="UP001501844"/>
    </source>
</evidence>
<protein>
    <submittedName>
        <fullName evidence="2">NAD(P)/FAD-dependent oxidoreductase</fullName>
    </submittedName>
</protein>
<dbReference type="InterPro" id="IPR045892">
    <property type="entry name" value="CrtISO-like"/>
</dbReference>
<dbReference type="PANTHER" id="PTHR46313">
    <property type="match status" value="1"/>
</dbReference>
<reference evidence="3" key="1">
    <citation type="journal article" date="2019" name="Int. J. Syst. Evol. Microbiol.">
        <title>The Global Catalogue of Microorganisms (GCM) 10K type strain sequencing project: providing services to taxonomists for standard genome sequencing and annotation.</title>
        <authorList>
            <consortium name="The Broad Institute Genomics Platform"/>
            <consortium name="The Broad Institute Genome Sequencing Center for Infectious Disease"/>
            <person name="Wu L."/>
            <person name="Ma J."/>
        </authorList>
    </citation>
    <scope>NUCLEOTIDE SEQUENCE [LARGE SCALE GENOMIC DNA]</scope>
    <source>
        <strain evidence="3">JCM 17917</strain>
    </source>
</reference>
<evidence type="ECO:0000259" key="1">
    <source>
        <dbReference type="Pfam" id="PF01593"/>
    </source>
</evidence>
<dbReference type="EMBL" id="BAABGX010000001">
    <property type="protein sequence ID" value="GAA4297267.1"/>
    <property type="molecule type" value="Genomic_DNA"/>
</dbReference>
<dbReference type="Gene3D" id="3.50.50.60">
    <property type="entry name" value="FAD/NAD(P)-binding domain"/>
    <property type="match status" value="2"/>
</dbReference>
<evidence type="ECO:0000313" key="2">
    <source>
        <dbReference type="EMBL" id="GAA4297267.1"/>
    </source>
</evidence>
<sequence length="506" mass="56557">MEWFLFLADMEKVQVAVVGSGFGALTAAALLAKAGLQVSVLEMNKYPGGCASTYKRKGYWFETGATTLVGLDEDMPLKYLLDVTGIDVSPLRLKVPMQVRLTDGTYITRYNDLEDWIQEAERVFGQQGQRPFWETCFAISQKVWRTSLRQLSFPFSSFSDLGSAIKNFKWEQLGLIPLAFQSLTRLLAKHNLIENHRFIEFLDQQLLITAQNKHQDVNVLFGATALCYTLYGNYYVPGGLRQLALATVRSLEQNGARLLYKHQVNSIQSQQNGTYLLSTSKGDMEAEFVVAGLPLNNVARLFKDQSIQQSVQNYVMQSDKVNSALTWSIAFERTGSEKQVLHHQVHVPGGVPFVGSESIFISLSHPLDDQRAPAGICLAAVSTHVPHPAANYIDKKEELEQWVVQFLAQQGFLMPDKVLYVQAATPGAWIKWTGREWGQVGGYPQYLSIKPWQMKDARLDGKKAYVCGDTVYPGQGIPGVCLGGIIAAQKLLRDHFPAKVSLLRQR</sequence>
<feature type="domain" description="Amine oxidase" evidence="1">
    <location>
        <begin position="25"/>
        <end position="492"/>
    </location>
</feature>
<gene>
    <name evidence="2" type="ORF">GCM10023183_04650</name>
</gene>
<name>A0ABP8F8N3_9BACT</name>
<keyword evidence="3" id="KW-1185">Reference proteome</keyword>
<organism evidence="2 3">
    <name type="scientific">Nibribacter koreensis</name>
    <dbReference type="NCBI Taxonomy" id="1084519"/>
    <lineage>
        <taxon>Bacteria</taxon>
        <taxon>Pseudomonadati</taxon>
        <taxon>Bacteroidota</taxon>
        <taxon>Cytophagia</taxon>
        <taxon>Cytophagales</taxon>
        <taxon>Hymenobacteraceae</taxon>
        <taxon>Nibribacter</taxon>
    </lineage>
</organism>
<proteinExistence type="predicted"/>
<dbReference type="PANTHER" id="PTHR46313:SF3">
    <property type="entry name" value="PROLYCOPENE ISOMERASE, CHLOROPLASTIC"/>
    <property type="match status" value="1"/>
</dbReference>
<dbReference type="Proteomes" id="UP001501844">
    <property type="component" value="Unassembled WGS sequence"/>
</dbReference>
<accession>A0ABP8F8N3</accession>
<dbReference type="Pfam" id="PF01593">
    <property type="entry name" value="Amino_oxidase"/>
    <property type="match status" value="1"/>
</dbReference>
<dbReference type="InterPro" id="IPR002937">
    <property type="entry name" value="Amino_oxidase"/>
</dbReference>
<comment type="caution">
    <text evidence="2">The sequence shown here is derived from an EMBL/GenBank/DDBJ whole genome shotgun (WGS) entry which is preliminary data.</text>
</comment>
<dbReference type="SUPFAM" id="SSF51905">
    <property type="entry name" value="FAD/NAD(P)-binding domain"/>
    <property type="match status" value="1"/>
</dbReference>
<dbReference type="InterPro" id="IPR036188">
    <property type="entry name" value="FAD/NAD-bd_sf"/>
</dbReference>